<protein>
    <submittedName>
        <fullName evidence="1">RNA degradosome polyphosphate kinase</fullName>
    </submittedName>
</protein>
<dbReference type="EMBL" id="JASOPU010000141">
    <property type="protein sequence ID" value="MDK7294091.1"/>
    <property type="molecule type" value="Genomic_DNA"/>
</dbReference>
<name>A0AAW6YNA9_9STRE</name>
<dbReference type="AlphaFoldDB" id="A0AAW6YNA9"/>
<dbReference type="GO" id="GO:0006799">
    <property type="term" value="P:polyphosphate biosynthetic process"/>
    <property type="evidence" value="ECO:0007669"/>
    <property type="project" value="InterPro"/>
</dbReference>
<accession>A0AAW6YNA9</accession>
<dbReference type="InterPro" id="IPR003414">
    <property type="entry name" value="PP_kinase"/>
</dbReference>
<dbReference type="PANTHER" id="PTHR30218">
    <property type="entry name" value="POLYPHOSPHATE KINASE"/>
    <property type="match status" value="1"/>
</dbReference>
<comment type="caution">
    <text evidence="1">The sequence shown here is derived from an EMBL/GenBank/DDBJ whole genome shotgun (WGS) entry which is preliminary data.</text>
</comment>
<dbReference type="Proteomes" id="UP001237917">
    <property type="component" value="Unassembled WGS sequence"/>
</dbReference>
<evidence type="ECO:0000313" key="1">
    <source>
        <dbReference type="EMBL" id="MDK7294091.1"/>
    </source>
</evidence>
<dbReference type="Gene3D" id="3.30.1840.10">
    <property type="entry name" value="Polyphosphate kinase middle domain"/>
    <property type="match status" value="1"/>
</dbReference>
<dbReference type="SUPFAM" id="SSF143724">
    <property type="entry name" value="PHP14-like"/>
    <property type="match status" value="1"/>
</dbReference>
<evidence type="ECO:0000313" key="2">
    <source>
        <dbReference type="Proteomes" id="UP001237917"/>
    </source>
</evidence>
<dbReference type="GO" id="GO:0009358">
    <property type="term" value="C:polyphosphate kinase complex"/>
    <property type="evidence" value="ECO:0007669"/>
    <property type="project" value="InterPro"/>
</dbReference>
<proteinExistence type="predicted"/>
<sequence length="104" mass="11959">GVYNQYLDGVQVAENKTQMSPKQLMQGIHERNTRNVKAQYARYHDLVELLDKKGYHLKSVADLNEAQKAQVKEQFEELILPTLTAIGIDAYRPFPHLKNHALNI</sequence>
<keyword evidence="1" id="KW-0808">Transferase</keyword>
<dbReference type="PANTHER" id="PTHR30218:SF0">
    <property type="entry name" value="POLYPHOSPHATE KINASE"/>
    <property type="match status" value="1"/>
</dbReference>
<dbReference type="GO" id="GO:0008976">
    <property type="term" value="F:polyphosphate kinase activity"/>
    <property type="evidence" value="ECO:0007669"/>
    <property type="project" value="InterPro"/>
</dbReference>
<keyword evidence="1" id="KW-0418">Kinase</keyword>
<organism evidence="1 2">
    <name type="scientific">Streptococcus pasteurianus</name>
    <dbReference type="NCBI Taxonomy" id="197614"/>
    <lineage>
        <taxon>Bacteria</taxon>
        <taxon>Bacillati</taxon>
        <taxon>Bacillota</taxon>
        <taxon>Bacilli</taxon>
        <taxon>Lactobacillales</taxon>
        <taxon>Streptococcaceae</taxon>
        <taxon>Streptococcus</taxon>
    </lineage>
</organism>
<dbReference type="InterPro" id="IPR036830">
    <property type="entry name" value="PP_kinase_middle_dom_sf"/>
</dbReference>
<gene>
    <name evidence="1" type="ORF">QP487_11795</name>
</gene>
<feature type="non-terminal residue" evidence="1">
    <location>
        <position position="104"/>
    </location>
</feature>
<feature type="non-terminal residue" evidence="1">
    <location>
        <position position="1"/>
    </location>
</feature>
<reference evidence="1" key="1">
    <citation type="submission" date="2023-05" db="EMBL/GenBank/DDBJ databases">
        <title>Cataloging the Phylogenetic Diversity of Human Bladder Bacteria.</title>
        <authorList>
            <person name="Du J."/>
        </authorList>
    </citation>
    <scope>NUCLEOTIDE SEQUENCE</scope>
    <source>
        <strain evidence="1">UMB0765</strain>
    </source>
</reference>